<sequence>MSDRFSLFHNNDAEQSVLGGILLDSESASLVMEYLHQEEFFKKKHRIVFEAIHQMNKKDIPIDILTVSEYLRQQGKLEDVGGVAYIACLAEVVPTGKNVNHYAFIVKKKALMRSLAELIYYGHKAEIS</sequence>
<gene>
    <name evidence="4" type="primary">dnaB</name>
    <name evidence="4" type="ORF">Pmgp_02231</name>
</gene>
<protein>
    <submittedName>
        <fullName evidence="4">Replicative DNA helicase</fullName>
        <ecNumber evidence="4">3.6.4.12</ecNumber>
    </submittedName>
</protein>
<dbReference type="InterPro" id="IPR036185">
    <property type="entry name" value="DNA_heli_DnaB-like_N_sf"/>
</dbReference>
<evidence type="ECO:0000256" key="1">
    <source>
        <dbReference type="ARBA" id="ARBA00022705"/>
    </source>
</evidence>
<comment type="caution">
    <text evidence="4">The sequence shown here is derived from an EMBL/GenBank/DDBJ whole genome shotgun (WGS) entry which is preliminary data.</text>
</comment>
<reference evidence="4 5" key="1">
    <citation type="journal article" date="2018" name="Environ. Microbiol.">
        <title>Novel energy conservation strategies and behaviour of Pelotomaculum schinkii driving syntrophic propionate catabolism.</title>
        <authorList>
            <person name="Hidalgo-Ahumada C.A.P."/>
            <person name="Nobu M.K."/>
            <person name="Narihiro T."/>
            <person name="Tamaki H."/>
            <person name="Liu W.T."/>
            <person name="Kamagata Y."/>
            <person name="Stams A.J.M."/>
            <person name="Imachi H."/>
            <person name="Sousa D.Z."/>
        </authorList>
    </citation>
    <scope>NUCLEOTIDE SEQUENCE [LARGE SCALE GENOMIC DNA]</scope>
    <source>
        <strain evidence="4 5">MGP</strain>
    </source>
</reference>
<evidence type="ECO:0000313" key="5">
    <source>
        <dbReference type="Proteomes" id="UP000297597"/>
    </source>
</evidence>
<feature type="domain" description="DNA helicase DnaB-like N-terminal" evidence="3">
    <location>
        <begin position="8"/>
        <end position="107"/>
    </location>
</feature>
<dbReference type="GO" id="GO:0005524">
    <property type="term" value="F:ATP binding"/>
    <property type="evidence" value="ECO:0007669"/>
    <property type="project" value="InterPro"/>
</dbReference>
<dbReference type="InterPro" id="IPR007693">
    <property type="entry name" value="DNA_helicase_DnaB-like_N"/>
</dbReference>
<accession>A0A4Y7RP89</accession>
<dbReference type="GO" id="GO:0016787">
    <property type="term" value="F:hydrolase activity"/>
    <property type="evidence" value="ECO:0007669"/>
    <property type="project" value="UniProtKB-KW"/>
</dbReference>
<keyword evidence="1" id="KW-0235">DNA replication</keyword>
<dbReference type="SUPFAM" id="SSF48024">
    <property type="entry name" value="N-terminal domain of DnaB helicase"/>
    <property type="match status" value="1"/>
</dbReference>
<dbReference type="GO" id="GO:0006260">
    <property type="term" value="P:DNA replication"/>
    <property type="evidence" value="ECO:0007669"/>
    <property type="project" value="UniProtKB-KW"/>
</dbReference>
<proteinExistence type="predicted"/>
<name>A0A4Y7RP89_9FIRM</name>
<dbReference type="AlphaFoldDB" id="A0A4Y7RP89"/>
<dbReference type="InterPro" id="IPR016136">
    <property type="entry name" value="DNA_helicase_N/primase_C"/>
</dbReference>
<evidence type="ECO:0000259" key="3">
    <source>
        <dbReference type="Pfam" id="PF00772"/>
    </source>
</evidence>
<organism evidence="4 5">
    <name type="scientific">Pelotomaculum propionicicum</name>
    <dbReference type="NCBI Taxonomy" id="258475"/>
    <lineage>
        <taxon>Bacteria</taxon>
        <taxon>Bacillati</taxon>
        <taxon>Bacillota</taxon>
        <taxon>Clostridia</taxon>
        <taxon>Eubacteriales</taxon>
        <taxon>Desulfotomaculaceae</taxon>
        <taxon>Pelotomaculum</taxon>
    </lineage>
</organism>
<keyword evidence="4" id="KW-0378">Hydrolase</keyword>
<evidence type="ECO:0000313" key="4">
    <source>
        <dbReference type="EMBL" id="TEB10651.1"/>
    </source>
</evidence>
<dbReference type="PANTHER" id="PTHR30153:SF2">
    <property type="entry name" value="REPLICATIVE DNA HELICASE"/>
    <property type="match status" value="1"/>
</dbReference>
<dbReference type="Pfam" id="PF00772">
    <property type="entry name" value="DnaB"/>
    <property type="match status" value="1"/>
</dbReference>
<dbReference type="EMBL" id="QFFZ01000023">
    <property type="protein sequence ID" value="TEB10651.1"/>
    <property type="molecule type" value="Genomic_DNA"/>
</dbReference>
<dbReference type="OrthoDB" id="1754301at2"/>
<keyword evidence="4" id="KW-0067">ATP-binding</keyword>
<keyword evidence="5" id="KW-1185">Reference proteome</keyword>
<keyword evidence="2" id="KW-0238">DNA-binding</keyword>
<dbReference type="Proteomes" id="UP000297597">
    <property type="component" value="Unassembled WGS sequence"/>
</dbReference>
<dbReference type="Gene3D" id="1.10.860.10">
    <property type="entry name" value="DNAb Helicase, Chain A"/>
    <property type="match status" value="1"/>
</dbReference>
<dbReference type="GO" id="GO:0005829">
    <property type="term" value="C:cytosol"/>
    <property type="evidence" value="ECO:0007669"/>
    <property type="project" value="TreeGrafter"/>
</dbReference>
<dbReference type="GO" id="GO:0003677">
    <property type="term" value="F:DNA binding"/>
    <property type="evidence" value="ECO:0007669"/>
    <property type="project" value="UniProtKB-KW"/>
</dbReference>
<keyword evidence="4" id="KW-0547">Nucleotide-binding</keyword>
<keyword evidence="4" id="KW-0347">Helicase</keyword>
<dbReference type="RefSeq" id="WP_134214060.1">
    <property type="nucleotide sequence ID" value="NZ_QFFZ01000023.1"/>
</dbReference>
<dbReference type="GO" id="GO:0003678">
    <property type="term" value="F:DNA helicase activity"/>
    <property type="evidence" value="ECO:0007669"/>
    <property type="project" value="UniProtKB-EC"/>
</dbReference>
<evidence type="ECO:0000256" key="2">
    <source>
        <dbReference type="ARBA" id="ARBA00023125"/>
    </source>
</evidence>
<dbReference type="PANTHER" id="PTHR30153">
    <property type="entry name" value="REPLICATIVE DNA HELICASE DNAB"/>
    <property type="match status" value="1"/>
</dbReference>
<dbReference type="EC" id="3.6.4.12" evidence="4"/>